<comment type="caution">
    <text evidence="10">The sequence shown here is derived from an EMBL/GenBank/DDBJ whole genome shotgun (WGS) entry which is preliminary data.</text>
</comment>
<dbReference type="PROSITE" id="PS51471">
    <property type="entry name" value="FE2OG_OXY"/>
    <property type="match status" value="1"/>
</dbReference>
<evidence type="ECO:0000256" key="7">
    <source>
        <dbReference type="ARBA" id="ARBA00048503"/>
    </source>
</evidence>
<evidence type="ECO:0000256" key="5">
    <source>
        <dbReference type="ARBA" id="ARBA00023002"/>
    </source>
</evidence>
<organism evidence="10 11">
    <name type="scientific">Cuscuta australis</name>
    <dbReference type="NCBI Taxonomy" id="267555"/>
    <lineage>
        <taxon>Eukaryota</taxon>
        <taxon>Viridiplantae</taxon>
        <taxon>Streptophyta</taxon>
        <taxon>Embryophyta</taxon>
        <taxon>Tracheophyta</taxon>
        <taxon>Spermatophyta</taxon>
        <taxon>Magnoliopsida</taxon>
        <taxon>eudicotyledons</taxon>
        <taxon>Gunneridae</taxon>
        <taxon>Pentapetalae</taxon>
        <taxon>asterids</taxon>
        <taxon>lamiids</taxon>
        <taxon>Solanales</taxon>
        <taxon>Convolvulaceae</taxon>
        <taxon>Cuscuteae</taxon>
        <taxon>Cuscuta</taxon>
        <taxon>Cuscuta subgen. Grammica</taxon>
        <taxon>Cuscuta sect. Cleistogrammica</taxon>
    </lineage>
</organism>
<dbReference type="InterPro" id="IPR044861">
    <property type="entry name" value="IPNS-like_FE2OG_OXY"/>
</dbReference>
<dbReference type="GO" id="GO:0046872">
    <property type="term" value="F:metal ion binding"/>
    <property type="evidence" value="ECO:0007669"/>
    <property type="project" value="UniProtKB-KW"/>
</dbReference>
<dbReference type="SUPFAM" id="SSF51197">
    <property type="entry name" value="Clavaminate synthase-like"/>
    <property type="match status" value="1"/>
</dbReference>
<comment type="similarity">
    <text evidence="2 8">Belongs to the iron/ascorbate-dependent oxidoreductase family.</text>
</comment>
<evidence type="ECO:0000256" key="8">
    <source>
        <dbReference type="RuleBase" id="RU003682"/>
    </source>
</evidence>
<evidence type="ECO:0000313" key="10">
    <source>
        <dbReference type="EMBL" id="RAL48223.1"/>
    </source>
</evidence>
<dbReference type="Pfam" id="PF14226">
    <property type="entry name" value="DIOX_N"/>
    <property type="match status" value="1"/>
</dbReference>
<dbReference type="EMBL" id="NQVE01000098">
    <property type="protein sequence ID" value="RAL48223.1"/>
    <property type="molecule type" value="Genomic_DNA"/>
</dbReference>
<protein>
    <recommendedName>
        <fullName evidence="3">feruloyl-CoA 6-hydroxylase</fullName>
        <ecNumber evidence="3">1.14.11.61</ecNumber>
    </recommendedName>
</protein>
<dbReference type="AlphaFoldDB" id="A0A328DVW4"/>
<dbReference type="InterPro" id="IPR026992">
    <property type="entry name" value="DIOX_N"/>
</dbReference>
<name>A0A328DVW4_9ASTE</name>
<sequence length="393" mass="43814">MGACHHHHQVEDVQELVRKGQLSSSSSSSSVVIPERFVKGGMAPGADTRPTVVIPAFSSSSSSSSSSSEQQEEDTIRIPVIDLSKLLITSSDDVNSPLFLDELSNLSHACQHWGFFQVVNHGVEKRLLEEMEKLAMDFFMQPLEEKRKYAMAPGGIQGYGQAFVFSQDQKLDWCNMFALGVHPHSIRVPSLWPSNPPHFGETVETYTREMRGLCEKLMKYIGITLNGNGDVFDRAFAKGCVQAVRMNYYPPCPRPDLVLGLSPHSDGSALTVLQQPNFGPPGLQILNDKNEWVQVPSLPNALVINVGDTIEVLTNGKYKSVEHRAVTDKERDRLSIVTFYAPSYEMEIGPLPEMVTEDNPAQFRTYNHGEFSKHYVTSKLQGKKSLDFAKFSF</sequence>
<dbReference type="InterPro" id="IPR027443">
    <property type="entry name" value="IPNS-like_sf"/>
</dbReference>
<dbReference type="InterPro" id="IPR050295">
    <property type="entry name" value="Plant_2OG-oxidoreductases"/>
</dbReference>
<evidence type="ECO:0000256" key="2">
    <source>
        <dbReference type="ARBA" id="ARBA00008056"/>
    </source>
</evidence>
<comment type="catalytic activity">
    <reaction evidence="7">
        <text>(E)-feruloyl-CoA + 2-oxoglutarate + O2 = (E)-6-hydroxyferuloyl-CoA + succinate + CO2</text>
        <dbReference type="Rhea" id="RHEA:57856"/>
        <dbReference type="ChEBI" id="CHEBI:15379"/>
        <dbReference type="ChEBI" id="CHEBI:16526"/>
        <dbReference type="ChEBI" id="CHEBI:16810"/>
        <dbReference type="ChEBI" id="CHEBI:30031"/>
        <dbReference type="ChEBI" id="CHEBI:87305"/>
        <dbReference type="ChEBI" id="CHEBI:142390"/>
        <dbReference type="EC" id="1.14.11.61"/>
    </reaction>
</comment>
<reference evidence="10 11" key="1">
    <citation type="submission" date="2018-06" db="EMBL/GenBank/DDBJ databases">
        <title>The Genome of Cuscuta australis (Dodder) Provides Insight into the Evolution of Plant Parasitism.</title>
        <authorList>
            <person name="Liu H."/>
        </authorList>
    </citation>
    <scope>NUCLEOTIDE SEQUENCE [LARGE SCALE GENOMIC DNA]</scope>
    <source>
        <strain evidence="11">cv. Yunnan</strain>
        <tissue evidence="10">Vines</tissue>
    </source>
</reference>
<dbReference type="GO" id="GO:0016706">
    <property type="term" value="F:2-oxoglutarate-dependent dioxygenase activity"/>
    <property type="evidence" value="ECO:0007669"/>
    <property type="project" value="UniProtKB-ARBA"/>
</dbReference>
<dbReference type="Pfam" id="PF03171">
    <property type="entry name" value="2OG-FeII_Oxy"/>
    <property type="match status" value="1"/>
</dbReference>
<evidence type="ECO:0000256" key="1">
    <source>
        <dbReference type="ARBA" id="ARBA00004918"/>
    </source>
</evidence>
<dbReference type="GO" id="GO:0009805">
    <property type="term" value="P:coumarin biosynthetic process"/>
    <property type="evidence" value="ECO:0007669"/>
    <property type="project" value="UniProtKB-ARBA"/>
</dbReference>
<dbReference type="PANTHER" id="PTHR47991">
    <property type="entry name" value="OXOGLUTARATE/IRON-DEPENDENT DIOXYGENASE"/>
    <property type="match status" value="1"/>
</dbReference>
<evidence type="ECO:0000256" key="4">
    <source>
        <dbReference type="ARBA" id="ARBA00022723"/>
    </source>
</evidence>
<dbReference type="FunFam" id="2.60.120.330:FF:000079">
    <property type="entry name" value="Protein SRG1"/>
    <property type="match status" value="1"/>
</dbReference>
<dbReference type="GO" id="GO:0002238">
    <property type="term" value="P:response to molecule of fungal origin"/>
    <property type="evidence" value="ECO:0007669"/>
    <property type="project" value="UniProtKB-ARBA"/>
</dbReference>
<keyword evidence="5 8" id="KW-0560">Oxidoreductase</keyword>
<accession>A0A328DVW4</accession>
<evidence type="ECO:0000256" key="6">
    <source>
        <dbReference type="ARBA" id="ARBA00023004"/>
    </source>
</evidence>
<proteinExistence type="inferred from homology"/>
<comment type="pathway">
    <text evidence="1">Phenylpropanoid metabolism.</text>
</comment>
<evidence type="ECO:0000313" key="11">
    <source>
        <dbReference type="Proteomes" id="UP000249390"/>
    </source>
</evidence>
<keyword evidence="4 8" id="KW-0479">Metal-binding</keyword>
<evidence type="ECO:0000256" key="3">
    <source>
        <dbReference type="ARBA" id="ARBA00012885"/>
    </source>
</evidence>
<keyword evidence="6 8" id="KW-0408">Iron</keyword>
<dbReference type="InterPro" id="IPR005123">
    <property type="entry name" value="Oxoglu/Fe-dep_dioxygenase_dom"/>
</dbReference>
<dbReference type="Gene3D" id="2.60.120.330">
    <property type="entry name" value="B-lactam Antibiotic, Isopenicillin N Synthase, Chain"/>
    <property type="match status" value="1"/>
</dbReference>
<evidence type="ECO:0000259" key="9">
    <source>
        <dbReference type="PROSITE" id="PS51471"/>
    </source>
</evidence>
<keyword evidence="11" id="KW-1185">Reference proteome</keyword>
<dbReference type="EC" id="1.14.11.61" evidence="3"/>
<dbReference type="Proteomes" id="UP000249390">
    <property type="component" value="Unassembled WGS sequence"/>
</dbReference>
<feature type="domain" description="Fe2OG dioxygenase" evidence="9">
    <location>
        <begin position="240"/>
        <end position="342"/>
    </location>
</feature>
<gene>
    <name evidence="10" type="ORF">DM860_005647</name>
</gene>